<dbReference type="EMBL" id="LAZR01037934">
    <property type="protein sequence ID" value="KKL20873.1"/>
    <property type="molecule type" value="Genomic_DNA"/>
</dbReference>
<dbReference type="AlphaFoldDB" id="A0A0F9E9Z7"/>
<evidence type="ECO:0000313" key="1">
    <source>
        <dbReference type="EMBL" id="KKL20873.1"/>
    </source>
</evidence>
<feature type="non-terminal residue" evidence="1">
    <location>
        <position position="267"/>
    </location>
</feature>
<sequence length="267" mass="31483">MSHFVVGVVLPYSTYGSDQEIDEYLANVLWRYDENRSVPEYDQPCGCADWRVSKLVCATILEQFGDFNAVFRQPWNDRVDQHPDMQVLAESWRETWTPDERHEYYHLRSGIRERVEEEMGGWKAHTAPYFETQDRLRDEHPLAGVPDEGCEDCHGTGIARSTYNPEAKWDWWVIGGRWDGFMSQAEDIIEGTDAFDQAPYDDKFKTYERNICTVEELLARVEADPDRRTFALLTDRWIEQGDMGWWGMVSDEKDPDEWNRQYLMVLR</sequence>
<accession>A0A0F9E9Z7</accession>
<protein>
    <submittedName>
        <fullName evidence="1">Uncharacterized protein</fullName>
    </submittedName>
</protein>
<comment type="caution">
    <text evidence="1">The sequence shown here is derived from an EMBL/GenBank/DDBJ whole genome shotgun (WGS) entry which is preliminary data.</text>
</comment>
<proteinExistence type="predicted"/>
<reference evidence="1" key="1">
    <citation type="journal article" date="2015" name="Nature">
        <title>Complex archaea that bridge the gap between prokaryotes and eukaryotes.</title>
        <authorList>
            <person name="Spang A."/>
            <person name="Saw J.H."/>
            <person name="Jorgensen S.L."/>
            <person name="Zaremba-Niedzwiedzka K."/>
            <person name="Martijn J."/>
            <person name="Lind A.E."/>
            <person name="van Eijk R."/>
            <person name="Schleper C."/>
            <person name="Guy L."/>
            <person name="Ettema T.J."/>
        </authorList>
    </citation>
    <scope>NUCLEOTIDE SEQUENCE</scope>
</reference>
<name>A0A0F9E9Z7_9ZZZZ</name>
<gene>
    <name evidence="1" type="ORF">LCGC14_2451130</name>
</gene>
<organism evidence="1">
    <name type="scientific">marine sediment metagenome</name>
    <dbReference type="NCBI Taxonomy" id="412755"/>
    <lineage>
        <taxon>unclassified sequences</taxon>
        <taxon>metagenomes</taxon>
        <taxon>ecological metagenomes</taxon>
    </lineage>
</organism>